<dbReference type="GO" id="GO:0003723">
    <property type="term" value="F:RNA binding"/>
    <property type="evidence" value="ECO:0007669"/>
    <property type="project" value="UniProtKB-KW"/>
</dbReference>
<keyword evidence="3" id="KW-0949">S-adenosyl-L-methionine</keyword>
<dbReference type="GO" id="GO:0032259">
    <property type="term" value="P:methylation"/>
    <property type="evidence" value="ECO:0007669"/>
    <property type="project" value="UniProtKB-KW"/>
</dbReference>
<accession>A0A2A6F9D0</accession>
<gene>
    <name evidence="5" type="ORF">CN311_24170</name>
</gene>
<dbReference type="InterPro" id="IPR001737">
    <property type="entry name" value="KsgA/Erm"/>
</dbReference>
<keyword evidence="1" id="KW-0489">Methyltransferase</keyword>
<sequence>MNDPRSILEPIGGYVLDLVAKLRNRQFVPHSLTKLHNMKTCRDMAGATTAVEIGSYKGVTTKRMSRLFKKVISVEIDEALYRQASQRCAGRKNVELLLGDGSKLLPEIATRVNKALIFLDGHFSGGITGQGDEPEPVLKELDLIQANLDRFCAVIVDDFRLFGVEPGWPRKAEVMEKLEDVLPAPEWIHGVLNDQFIAVRKRTAK</sequence>
<dbReference type="InterPro" id="IPR029063">
    <property type="entry name" value="SAM-dependent_MTases_sf"/>
</dbReference>
<dbReference type="CDD" id="cd02440">
    <property type="entry name" value="AdoMet_MTases"/>
    <property type="match status" value="1"/>
</dbReference>
<dbReference type="Pfam" id="PF00398">
    <property type="entry name" value="RrnaAD"/>
    <property type="match status" value="1"/>
</dbReference>
<reference evidence="5 6" key="1">
    <citation type="submission" date="2017-09" db="EMBL/GenBank/DDBJ databases">
        <title>Mesorhizobum sanjuanii sp. nov. isolated from nodules of Lotus tenuis in saline-alkaline lowlands of Flooding Pampa.</title>
        <authorList>
            <person name="Sannazzaro A.I."/>
            <person name="Torres Tejerizo G.A."/>
            <person name="Fontana F."/>
            <person name="Cumpa Velazquez L.M."/>
            <person name="Hansen L."/>
            <person name="Pistorio M."/>
            <person name="Estrella M.J."/>
        </authorList>
    </citation>
    <scope>NUCLEOTIDE SEQUENCE [LARGE SCALE GENOMIC DNA]</scope>
    <source>
        <strain evidence="5 6">BSA136</strain>
    </source>
</reference>
<evidence type="ECO:0000313" key="6">
    <source>
        <dbReference type="Proteomes" id="UP000219182"/>
    </source>
</evidence>
<evidence type="ECO:0000256" key="1">
    <source>
        <dbReference type="ARBA" id="ARBA00022603"/>
    </source>
</evidence>
<evidence type="ECO:0000256" key="3">
    <source>
        <dbReference type="ARBA" id="ARBA00022691"/>
    </source>
</evidence>
<keyword evidence="4" id="KW-0694">RNA-binding</keyword>
<dbReference type="EMBL" id="NWQG01000179">
    <property type="protein sequence ID" value="PDQ18547.1"/>
    <property type="molecule type" value="Genomic_DNA"/>
</dbReference>
<dbReference type="RefSeq" id="WP_097576192.1">
    <property type="nucleotide sequence ID" value="NZ_NWQG01000179.1"/>
</dbReference>
<comment type="caution">
    <text evidence="5">The sequence shown here is derived from an EMBL/GenBank/DDBJ whole genome shotgun (WGS) entry which is preliminary data.</text>
</comment>
<dbReference type="SUPFAM" id="SSF53335">
    <property type="entry name" value="S-adenosyl-L-methionine-dependent methyltransferases"/>
    <property type="match status" value="1"/>
</dbReference>
<dbReference type="Gene3D" id="3.40.50.150">
    <property type="entry name" value="Vaccinia Virus protein VP39"/>
    <property type="match status" value="1"/>
</dbReference>
<keyword evidence="6" id="KW-1185">Reference proteome</keyword>
<protein>
    <recommendedName>
        <fullName evidence="7">Class I SAM-dependent methyltransferase</fullName>
    </recommendedName>
</protein>
<proteinExistence type="predicted"/>
<evidence type="ECO:0000256" key="2">
    <source>
        <dbReference type="ARBA" id="ARBA00022679"/>
    </source>
</evidence>
<evidence type="ECO:0000256" key="4">
    <source>
        <dbReference type="ARBA" id="ARBA00022884"/>
    </source>
</evidence>
<dbReference type="GO" id="GO:0008168">
    <property type="term" value="F:methyltransferase activity"/>
    <property type="evidence" value="ECO:0007669"/>
    <property type="project" value="UniProtKB-KW"/>
</dbReference>
<dbReference type="Proteomes" id="UP000219182">
    <property type="component" value="Unassembled WGS sequence"/>
</dbReference>
<keyword evidence="2" id="KW-0808">Transferase</keyword>
<evidence type="ECO:0008006" key="7">
    <source>
        <dbReference type="Google" id="ProtNLM"/>
    </source>
</evidence>
<dbReference type="AlphaFoldDB" id="A0A2A6F9D0"/>
<organism evidence="5 6">
    <name type="scientific">Mesorhizobium sanjuanii</name>
    <dbReference type="NCBI Taxonomy" id="2037900"/>
    <lineage>
        <taxon>Bacteria</taxon>
        <taxon>Pseudomonadati</taxon>
        <taxon>Pseudomonadota</taxon>
        <taxon>Alphaproteobacteria</taxon>
        <taxon>Hyphomicrobiales</taxon>
        <taxon>Phyllobacteriaceae</taxon>
        <taxon>Mesorhizobium</taxon>
    </lineage>
</organism>
<name>A0A2A6F9D0_9HYPH</name>
<evidence type="ECO:0000313" key="5">
    <source>
        <dbReference type="EMBL" id="PDQ18547.1"/>
    </source>
</evidence>